<dbReference type="InterPro" id="IPR050228">
    <property type="entry name" value="Carboxylesterase_BioH"/>
</dbReference>
<dbReference type="PRINTS" id="PR00111">
    <property type="entry name" value="ABHYDROLASE"/>
</dbReference>
<keyword evidence="1" id="KW-0472">Membrane</keyword>
<accession>A0A0M0GIH5</accession>
<keyword evidence="1" id="KW-0812">Transmembrane</keyword>
<evidence type="ECO:0000313" key="3">
    <source>
        <dbReference type="EMBL" id="KON89568.1"/>
    </source>
</evidence>
<proteinExistence type="predicted"/>
<dbReference type="OrthoDB" id="9776853at2"/>
<comment type="caution">
    <text evidence="3">The sequence shown here is derived from an EMBL/GenBank/DDBJ whole genome shotgun (WGS) entry which is preliminary data.</text>
</comment>
<evidence type="ECO:0000313" key="4">
    <source>
        <dbReference type="Proteomes" id="UP000037109"/>
    </source>
</evidence>
<dbReference type="RefSeq" id="WP_053436932.1">
    <property type="nucleotide sequence ID" value="NZ_LGUF01000007.1"/>
</dbReference>
<dbReference type="SUPFAM" id="SSF53474">
    <property type="entry name" value="alpha/beta-Hydrolases"/>
    <property type="match status" value="1"/>
</dbReference>
<protein>
    <submittedName>
        <fullName evidence="3">2-succinyl-6-hydroxy-2, 4-cyclohexadiene-1-carboxylate synthase</fullName>
    </submittedName>
</protein>
<dbReference type="STRING" id="1459.AF332_23910"/>
<evidence type="ECO:0000256" key="1">
    <source>
        <dbReference type="SAM" id="Phobius"/>
    </source>
</evidence>
<reference evidence="4" key="1">
    <citation type="submission" date="2015-07" db="EMBL/GenBank/DDBJ databases">
        <title>Fjat-10036 dsm4.</title>
        <authorList>
            <person name="Liu B."/>
            <person name="Wang J."/>
            <person name="Zhu Y."/>
            <person name="Liu G."/>
            <person name="Chen Q."/>
            <person name="Chen Z."/>
            <person name="Lan J."/>
            <person name="Che J."/>
            <person name="Ge C."/>
            <person name="Shi H."/>
            <person name="Pan Z."/>
            <person name="Liu X."/>
        </authorList>
    </citation>
    <scope>NUCLEOTIDE SEQUENCE [LARGE SCALE GENOMIC DNA]</scope>
    <source>
        <strain evidence="4">DSM 4</strain>
    </source>
</reference>
<dbReference type="PANTHER" id="PTHR43194:SF2">
    <property type="entry name" value="PEROXISOMAL MEMBRANE PROTEIN LPX1"/>
    <property type="match status" value="1"/>
</dbReference>
<dbReference type="GO" id="GO:0003824">
    <property type="term" value="F:catalytic activity"/>
    <property type="evidence" value="ECO:0007669"/>
    <property type="project" value="InterPro"/>
</dbReference>
<evidence type="ECO:0000259" key="2">
    <source>
        <dbReference type="Pfam" id="PF00561"/>
    </source>
</evidence>
<dbReference type="PRINTS" id="PR00412">
    <property type="entry name" value="EPOXHYDRLASE"/>
</dbReference>
<dbReference type="InterPro" id="IPR000639">
    <property type="entry name" value="Epox_hydrolase-like"/>
</dbReference>
<name>A0A0M0GIH5_SPOGL</name>
<gene>
    <name evidence="3" type="ORF">AF332_23910</name>
</gene>
<feature type="domain" description="AB hydrolase-1" evidence="2">
    <location>
        <begin position="14"/>
        <end position="114"/>
    </location>
</feature>
<dbReference type="Proteomes" id="UP000037109">
    <property type="component" value="Unassembled WGS sequence"/>
</dbReference>
<organism evidence="3 4">
    <name type="scientific">Sporosarcina globispora</name>
    <name type="common">Bacillus globisporus</name>
    <dbReference type="NCBI Taxonomy" id="1459"/>
    <lineage>
        <taxon>Bacteria</taxon>
        <taxon>Bacillati</taxon>
        <taxon>Bacillota</taxon>
        <taxon>Bacilli</taxon>
        <taxon>Bacillales</taxon>
        <taxon>Caryophanaceae</taxon>
        <taxon>Sporosarcina</taxon>
    </lineage>
</organism>
<feature type="transmembrane region" description="Helical" evidence="1">
    <location>
        <begin position="131"/>
        <end position="150"/>
    </location>
</feature>
<keyword evidence="4" id="KW-1185">Reference proteome</keyword>
<dbReference type="PATRIC" id="fig|1459.3.peg.5273"/>
<dbReference type="PANTHER" id="PTHR43194">
    <property type="entry name" value="HYDROLASE ALPHA/BETA FOLD FAMILY"/>
    <property type="match status" value="1"/>
</dbReference>
<dbReference type="InterPro" id="IPR029058">
    <property type="entry name" value="AB_hydrolase_fold"/>
</dbReference>
<dbReference type="EMBL" id="LGUF01000007">
    <property type="protein sequence ID" value="KON89568.1"/>
    <property type="molecule type" value="Genomic_DNA"/>
</dbReference>
<keyword evidence="1" id="KW-1133">Transmembrane helix</keyword>
<dbReference type="AlphaFoldDB" id="A0A0M0GIH5"/>
<dbReference type="InterPro" id="IPR000073">
    <property type="entry name" value="AB_hydrolase_1"/>
</dbReference>
<sequence length="262" mass="29983">MLYYRTYVKDESLPWVTFVHGAGGSSAIWYKQMREYKKHFNVLLVDLRGHGQSGRGTWEEGDHFSEVSQEIVEVLDHLHIAESHFVGISLGTIVIQTIAQDHPERVASMILGGAITELDWRTRFLIAIANLTKYMLPYMLLYRLFAWIIMPKRNHLESRHAFVRQAAKMCQNEFINWLSLTRSVNPYLGKIQASISHIPTLFIMGQEDHLFIKSVKNIARKAKTATVKVITGAGHVCNIDKPDAFNQITIDFISSQKRRLAS</sequence>
<dbReference type="Pfam" id="PF00561">
    <property type="entry name" value="Abhydrolase_1"/>
    <property type="match status" value="1"/>
</dbReference>
<dbReference type="Gene3D" id="3.40.50.1820">
    <property type="entry name" value="alpha/beta hydrolase"/>
    <property type="match status" value="1"/>
</dbReference>